<keyword evidence="3" id="KW-0732">Signal</keyword>
<dbReference type="AlphaFoldDB" id="A0A2N5XQA1"/>
<dbReference type="InterPro" id="IPR029058">
    <property type="entry name" value="AB_hydrolase_fold"/>
</dbReference>
<dbReference type="Pfam" id="PF00135">
    <property type="entry name" value="COesterase"/>
    <property type="match status" value="1"/>
</dbReference>
<keyword evidence="2 3" id="KW-0378">Hydrolase</keyword>
<evidence type="ECO:0000313" key="5">
    <source>
        <dbReference type="EMBL" id="PLW76598.1"/>
    </source>
</evidence>
<comment type="caution">
    <text evidence="5">The sequence shown here is derived from an EMBL/GenBank/DDBJ whole genome shotgun (WGS) entry which is preliminary data.</text>
</comment>
<accession>A0A2N5XQA1</accession>
<dbReference type="Proteomes" id="UP000234881">
    <property type="component" value="Unassembled WGS sequence"/>
</dbReference>
<sequence length="557" mass="60283">MCRSTKMITLKSSMLAIALVLSVAHSAHATNDSVIAAPNIAVAEIQSGKIQGFIHNGIYTYRGVPYAKAERFQDPQPADSWNNLRPALTFGNICPQVAANPLENFLFSGPHLKQSDDCLNLNVWTPSISDGQKRPVMVWLHGGGFSGGSSIESYAYDGENLSRTGDVVVISVNHRLNVMGHLDLSAYGEQYAHSANEGVLDLVAALQWVKANAAVFGGDADNVTIFGESGGGAKVLTLMATPAAKGFFHKAIVESGAVEGMGMTLLPPETTARVAELTLQHLDIKPENVDQLNTLSYQAIAEASQKALNETAKEQKILSVMGNGIGLAWAPSTDGRYIPDEPVGEKYPNLAKDVPLLIGSNMTEWTTIFALFGDMNKAQLDNKNNWTMEQVSEKMHTLYGDRADAIGKAFAAAYPDRNPADALYVDSFLRIPALKTARLKADQKGAPVYNYLFAWDTPILGGFAMSYHTSEIPFVMNSLALTETAHGNGDEAKALADKMSRAWVAFAKTGNPNVSGLPEWPVYSRESGATMIFDDRPQVKTDYDAELMKLLNPKTSF</sequence>
<dbReference type="Gene3D" id="3.40.50.1820">
    <property type="entry name" value="alpha/beta hydrolase"/>
    <property type="match status" value="1"/>
</dbReference>
<evidence type="ECO:0000256" key="2">
    <source>
        <dbReference type="ARBA" id="ARBA00022801"/>
    </source>
</evidence>
<evidence type="ECO:0000256" key="3">
    <source>
        <dbReference type="RuleBase" id="RU361235"/>
    </source>
</evidence>
<dbReference type="SUPFAM" id="SSF53474">
    <property type="entry name" value="alpha/beta-Hydrolases"/>
    <property type="match status" value="1"/>
</dbReference>
<dbReference type="InterPro" id="IPR050309">
    <property type="entry name" value="Type-B_Carboxylest/Lipase"/>
</dbReference>
<name>A0A2N5XQA1_9HYPH</name>
<dbReference type="EC" id="3.1.1.-" evidence="3"/>
<gene>
    <name evidence="5" type="ORF">C0081_13905</name>
</gene>
<dbReference type="PROSITE" id="PS00122">
    <property type="entry name" value="CARBOXYLESTERASE_B_1"/>
    <property type="match status" value="1"/>
</dbReference>
<dbReference type="OrthoDB" id="9775851at2"/>
<comment type="similarity">
    <text evidence="1 3">Belongs to the type-B carboxylesterase/lipase family.</text>
</comment>
<evidence type="ECO:0000256" key="1">
    <source>
        <dbReference type="ARBA" id="ARBA00005964"/>
    </source>
</evidence>
<dbReference type="GO" id="GO:0016787">
    <property type="term" value="F:hydrolase activity"/>
    <property type="evidence" value="ECO:0007669"/>
    <property type="project" value="UniProtKB-KW"/>
</dbReference>
<dbReference type="InterPro" id="IPR019826">
    <property type="entry name" value="Carboxylesterase_B_AS"/>
</dbReference>
<dbReference type="PANTHER" id="PTHR11559">
    <property type="entry name" value="CARBOXYLESTERASE"/>
    <property type="match status" value="1"/>
</dbReference>
<organism evidence="5 6">
    <name type="scientific">Cohaesibacter celericrescens</name>
    <dbReference type="NCBI Taxonomy" id="2067669"/>
    <lineage>
        <taxon>Bacteria</taxon>
        <taxon>Pseudomonadati</taxon>
        <taxon>Pseudomonadota</taxon>
        <taxon>Alphaproteobacteria</taxon>
        <taxon>Hyphomicrobiales</taxon>
        <taxon>Cohaesibacteraceae</taxon>
    </lineage>
</organism>
<evidence type="ECO:0000259" key="4">
    <source>
        <dbReference type="Pfam" id="PF00135"/>
    </source>
</evidence>
<reference evidence="5 6" key="1">
    <citation type="submission" date="2018-01" db="EMBL/GenBank/DDBJ databases">
        <title>The draft genome sequence of Cohaesibacter sp. H1304.</title>
        <authorList>
            <person name="Wang N.-N."/>
            <person name="Du Z.-J."/>
        </authorList>
    </citation>
    <scope>NUCLEOTIDE SEQUENCE [LARGE SCALE GENOMIC DNA]</scope>
    <source>
        <strain evidence="5 6">H1304</strain>
    </source>
</reference>
<proteinExistence type="inferred from homology"/>
<feature type="signal peptide" evidence="3">
    <location>
        <begin position="1"/>
        <end position="29"/>
    </location>
</feature>
<protein>
    <recommendedName>
        <fullName evidence="3">Carboxylic ester hydrolase</fullName>
        <ecNumber evidence="3">3.1.1.-</ecNumber>
    </recommendedName>
</protein>
<evidence type="ECO:0000313" key="6">
    <source>
        <dbReference type="Proteomes" id="UP000234881"/>
    </source>
</evidence>
<feature type="chain" id="PRO_5014488673" description="Carboxylic ester hydrolase" evidence="3">
    <location>
        <begin position="30"/>
        <end position="557"/>
    </location>
</feature>
<feature type="domain" description="Carboxylesterase type B" evidence="4">
    <location>
        <begin position="42"/>
        <end position="546"/>
    </location>
</feature>
<dbReference type="EMBL" id="PKUQ01000025">
    <property type="protein sequence ID" value="PLW76598.1"/>
    <property type="molecule type" value="Genomic_DNA"/>
</dbReference>
<keyword evidence="6" id="KW-1185">Reference proteome</keyword>
<dbReference type="InterPro" id="IPR002018">
    <property type="entry name" value="CarbesteraseB"/>
</dbReference>